<proteinExistence type="predicted"/>
<evidence type="ECO:0000313" key="2">
    <source>
        <dbReference type="Proteomes" id="UP000309676"/>
    </source>
</evidence>
<name>A0A5R9GG01_9BACL</name>
<dbReference type="AlphaFoldDB" id="A0A5R9GG01"/>
<organism evidence="1 2">
    <name type="scientific">Paenibacillus antri</name>
    <dbReference type="NCBI Taxonomy" id="2582848"/>
    <lineage>
        <taxon>Bacteria</taxon>
        <taxon>Bacillati</taxon>
        <taxon>Bacillota</taxon>
        <taxon>Bacilli</taxon>
        <taxon>Bacillales</taxon>
        <taxon>Paenibacillaceae</taxon>
        <taxon>Paenibacillus</taxon>
    </lineage>
</organism>
<evidence type="ECO:0000313" key="1">
    <source>
        <dbReference type="EMBL" id="TLS50335.1"/>
    </source>
</evidence>
<keyword evidence="2" id="KW-1185">Reference proteome</keyword>
<dbReference type="OrthoDB" id="2943863at2"/>
<gene>
    <name evidence="1" type="ORF">FE782_20110</name>
</gene>
<protein>
    <submittedName>
        <fullName evidence="1">Uncharacterized protein</fullName>
    </submittedName>
</protein>
<dbReference type="Proteomes" id="UP000309676">
    <property type="component" value="Unassembled WGS sequence"/>
</dbReference>
<reference evidence="1 2" key="1">
    <citation type="submission" date="2019-05" db="EMBL/GenBank/DDBJ databases">
        <authorList>
            <person name="Narsing Rao M.P."/>
            <person name="Li W.J."/>
        </authorList>
    </citation>
    <scope>NUCLEOTIDE SEQUENCE [LARGE SCALE GENOMIC DNA]</scope>
    <source>
        <strain evidence="1 2">SYSU_K30003</strain>
    </source>
</reference>
<sequence>MHKHEAIEICKQHMHKYVLIHTTDGMQYDGIVESMDDEYVYLAVPVGSTELMPPQARALPGYYGYGPGYGYGYPGYYPGYGYGYPGYGYGGRFRRLALPLAALAAISLLPYF</sequence>
<dbReference type="RefSeq" id="WP_138196045.1">
    <property type="nucleotide sequence ID" value="NZ_VCIW01000015.1"/>
</dbReference>
<accession>A0A5R9GG01</accession>
<dbReference type="EMBL" id="VCIW01000015">
    <property type="protein sequence ID" value="TLS50335.1"/>
    <property type="molecule type" value="Genomic_DNA"/>
</dbReference>
<comment type="caution">
    <text evidence="1">The sequence shown here is derived from an EMBL/GenBank/DDBJ whole genome shotgun (WGS) entry which is preliminary data.</text>
</comment>